<dbReference type="PROSITE" id="PS00893">
    <property type="entry name" value="NUDIX_BOX"/>
    <property type="match status" value="1"/>
</dbReference>
<evidence type="ECO:0000313" key="4">
    <source>
        <dbReference type="EMBL" id="MBM6911965.1"/>
    </source>
</evidence>
<reference evidence="4 5" key="1">
    <citation type="journal article" date="2021" name="Sci. Rep.">
        <title>The distribution of antibiotic resistance genes in chicken gut microbiota commensals.</title>
        <authorList>
            <person name="Juricova H."/>
            <person name="Matiasovicova J."/>
            <person name="Kubasova T."/>
            <person name="Cejkova D."/>
            <person name="Rychlik I."/>
        </authorList>
    </citation>
    <scope>NUCLEOTIDE SEQUENCE [LARGE SCALE GENOMIC DNA]</scope>
    <source>
        <strain evidence="4 5">An537</strain>
    </source>
</reference>
<proteinExistence type="predicted"/>
<dbReference type="PROSITE" id="PS51462">
    <property type="entry name" value="NUDIX"/>
    <property type="match status" value="1"/>
</dbReference>
<dbReference type="EMBL" id="JACJLA010000002">
    <property type="protein sequence ID" value="MBM6911965.1"/>
    <property type="molecule type" value="Genomic_DNA"/>
</dbReference>
<dbReference type="Pfam" id="PF00293">
    <property type="entry name" value="NUDIX"/>
    <property type="match status" value="1"/>
</dbReference>
<dbReference type="PANTHER" id="PTHR11839">
    <property type="entry name" value="UDP/ADP-SUGAR PYROPHOSPHATASE"/>
    <property type="match status" value="1"/>
</dbReference>
<evidence type="ECO:0000256" key="1">
    <source>
        <dbReference type="ARBA" id="ARBA00001946"/>
    </source>
</evidence>
<keyword evidence="5" id="KW-1185">Reference proteome</keyword>
<evidence type="ECO:0000256" key="2">
    <source>
        <dbReference type="ARBA" id="ARBA00022801"/>
    </source>
</evidence>
<dbReference type="GO" id="GO:0016787">
    <property type="term" value="F:hydrolase activity"/>
    <property type="evidence" value="ECO:0007669"/>
    <property type="project" value="UniProtKB-KW"/>
</dbReference>
<dbReference type="InterPro" id="IPR015797">
    <property type="entry name" value="NUDIX_hydrolase-like_dom_sf"/>
</dbReference>
<evidence type="ECO:0000259" key="3">
    <source>
        <dbReference type="PROSITE" id="PS51462"/>
    </source>
</evidence>
<sequence>MAIKEEIKKSSELRFDGRLIQVTFDVAEVNGKDAWREVVHHPGASAVIAIDDKGRIVMERQYRYALGRTLLEIPAGKLDGDEDPLVCAQRELAEETGYHAEEWHSLGTIATSPGFCNEMIHLYIAKGLTKGQTHWDPDEYVELEYYTLTDLMDAIRQEEIKDSKTLAAIALALPYLS</sequence>
<accession>A0ABS2GF27</accession>
<dbReference type="CDD" id="cd03424">
    <property type="entry name" value="NUDIX_ADPRase_Nudt5_UGPPase_Nudt14"/>
    <property type="match status" value="1"/>
</dbReference>
<dbReference type="PANTHER" id="PTHR11839:SF18">
    <property type="entry name" value="NUDIX HYDROLASE DOMAIN-CONTAINING PROTEIN"/>
    <property type="match status" value="1"/>
</dbReference>
<dbReference type="InterPro" id="IPR020084">
    <property type="entry name" value="NUDIX_hydrolase_CS"/>
</dbReference>
<comment type="cofactor">
    <cofactor evidence="1">
        <name>Mg(2+)</name>
        <dbReference type="ChEBI" id="CHEBI:18420"/>
    </cofactor>
</comment>
<gene>
    <name evidence="4" type="ORF">H6A01_01305</name>
</gene>
<feature type="domain" description="Nudix hydrolase" evidence="3">
    <location>
        <begin position="39"/>
        <end position="168"/>
    </location>
</feature>
<evidence type="ECO:0000313" key="5">
    <source>
        <dbReference type="Proteomes" id="UP000707138"/>
    </source>
</evidence>
<name>A0ABS2GF27_9FIRM</name>
<dbReference type="SUPFAM" id="SSF55811">
    <property type="entry name" value="Nudix"/>
    <property type="match status" value="1"/>
</dbReference>
<dbReference type="Gene3D" id="3.90.79.10">
    <property type="entry name" value="Nucleoside Triphosphate Pyrophosphohydrolase"/>
    <property type="match status" value="1"/>
</dbReference>
<protein>
    <submittedName>
        <fullName evidence="4">NUDIX hydrolase</fullName>
    </submittedName>
</protein>
<organism evidence="4 5">
    <name type="scientific">Veillonella magna</name>
    <dbReference type="NCBI Taxonomy" id="464322"/>
    <lineage>
        <taxon>Bacteria</taxon>
        <taxon>Bacillati</taxon>
        <taxon>Bacillota</taxon>
        <taxon>Negativicutes</taxon>
        <taxon>Veillonellales</taxon>
        <taxon>Veillonellaceae</taxon>
        <taxon>Veillonella</taxon>
    </lineage>
</organism>
<keyword evidence="2 4" id="KW-0378">Hydrolase</keyword>
<dbReference type="Proteomes" id="UP000707138">
    <property type="component" value="Unassembled WGS sequence"/>
</dbReference>
<comment type="caution">
    <text evidence="4">The sequence shown here is derived from an EMBL/GenBank/DDBJ whole genome shotgun (WGS) entry which is preliminary data.</text>
</comment>
<dbReference type="InterPro" id="IPR000086">
    <property type="entry name" value="NUDIX_hydrolase_dom"/>
</dbReference>
<dbReference type="RefSeq" id="WP_028255806.1">
    <property type="nucleotide sequence ID" value="NZ_CAUGKU010000007.1"/>
</dbReference>